<dbReference type="GO" id="GO:0031177">
    <property type="term" value="F:phosphopantetheine binding"/>
    <property type="evidence" value="ECO:0007669"/>
    <property type="project" value="InterPro"/>
</dbReference>
<dbReference type="RefSeq" id="WP_121547706.1">
    <property type="nucleotide sequence ID" value="NZ_CBDRCB010000063.1"/>
</dbReference>
<keyword evidence="6" id="KW-1185">Reference proteome</keyword>
<organism evidence="4">
    <name type="scientific">Streptomyces fungicidicus</name>
    <dbReference type="NCBI Taxonomy" id="68203"/>
    <lineage>
        <taxon>Bacteria</taxon>
        <taxon>Bacillati</taxon>
        <taxon>Actinomycetota</taxon>
        <taxon>Actinomycetes</taxon>
        <taxon>Kitasatosporales</taxon>
        <taxon>Streptomycetaceae</taxon>
        <taxon>Streptomyces</taxon>
    </lineage>
</organism>
<evidence type="ECO:0000256" key="2">
    <source>
        <dbReference type="ARBA" id="ARBA00022553"/>
    </source>
</evidence>
<keyword evidence="2" id="KW-0597">Phosphoprotein</keyword>
<gene>
    <name evidence="5" type="ORF">CNQ36_25625</name>
</gene>
<dbReference type="GeneID" id="93886237"/>
<reference evidence="4" key="1">
    <citation type="journal article" date="2006" name="Microbiology">
        <title>The enduracidin biosynthetic gene cluster from Streptomyces fungicidicus.</title>
        <authorList>
            <person name="Yin X."/>
            <person name="Zabriskie T.M."/>
        </authorList>
    </citation>
    <scope>NUCLEOTIDE SEQUENCE</scope>
    <source>
        <strain evidence="4">ATCC 21013</strain>
    </source>
</reference>
<dbReference type="SUPFAM" id="SSF47336">
    <property type="entry name" value="ACP-like"/>
    <property type="match status" value="1"/>
</dbReference>
<dbReference type="EMBL" id="CP023407">
    <property type="protein sequence ID" value="AYL38483.1"/>
    <property type="molecule type" value="Genomic_DNA"/>
</dbReference>
<dbReference type="InterPro" id="IPR009081">
    <property type="entry name" value="PP-bd_ACP"/>
</dbReference>
<dbReference type="InterPro" id="IPR036736">
    <property type="entry name" value="ACP-like_sf"/>
</dbReference>
<proteinExistence type="predicted"/>
<dbReference type="Gene3D" id="1.10.1200.10">
    <property type="entry name" value="ACP-like"/>
    <property type="match status" value="1"/>
</dbReference>
<dbReference type="SMART" id="SM00823">
    <property type="entry name" value="PKS_PP"/>
    <property type="match status" value="1"/>
</dbReference>
<dbReference type="PROSITE" id="PS50075">
    <property type="entry name" value="CARRIER"/>
    <property type="match status" value="1"/>
</dbReference>
<evidence type="ECO:0000256" key="1">
    <source>
        <dbReference type="ARBA" id="ARBA00022450"/>
    </source>
</evidence>
<dbReference type="EMBL" id="DQ403252">
    <property type="protein sequence ID" value="ABD65955.1"/>
    <property type="molecule type" value="Genomic_DNA"/>
</dbReference>
<feature type="domain" description="Carrier" evidence="3">
    <location>
        <begin position="14"/>
        <end position="88"/>
    </location>
</feature>
<accession>Q06YZ4</accession>
<dbReference type="InterPro" id="IPR020806">
    <property type="entry name" value="PKS_PP-bd"/>
</dbReference>
<evidence type="ECO:0000313" key="5">
    <source>
        <dbReference type="EMBL" id="AYL38483.1"/>
    </source>
</evidence>
<dbReference type="GO" id="GO:0017000">
    <property type="term" value="P:antibiotic biosynthetic process"/>
    <property type="evidence" value="ECO:0007669"/>
    <property type="project" value="UniProtKB-ARBA"/>
</dbReference>
<name>Q06YZ4_9ACTN</name>
<dbReference type="Pfam" id="PF00550">
    <property type="entry name" value="PP-binding"/>
    <property type="match status" value="1"/>
</dbReference>
<dbReference type="Proteomes" id="UP000282170">
    <property type="component" value="Chromosome"/>
</dbReference>
<evidence type="ECO:0000259" key="3">
    <source>
        <dbReference type="PROSITE" id="PS50075"/>
    </source>
</evidence>
<evidence type="ECO:0000313" key="4">
    <source>
        <dbReference type="EMBL" id="ABD65955.1"/>
    </source>
</evidence>
<evidence type="ECO:0000313" key="6">
    <source>
        <dbReference type="Proteomes" id="UP000282170"/>
    </source>
</evidence>
<sequence length="90" mass="9844">MSASDLPATRLTPEKIRSWLVDRVAYYARLPAEEIGADVPLAHYGLDSVYAFALCGDIEDGLGLVVEPVLLWDVDTITELTDHLAELTAD</sequence>
<keyword evidence="1" id="KW-0596">Phosphopantetheine</keyword>
<dbReference type="KEGG" id="sfug:CNQ36_25625"/>
<protein>
    <submittedName>
        <fullName evidence="4">Peptidyl carrier protein</fullName>
    </submittedName>
    <submittedName>
        <fullName evidence="5">Polyketide synthase</fullName>
    </submittedName>
</protein>
<reference evidence="5 6" key="2">
    <citation type="submission" date="2017-09" db="EMBL/GenBank/DDBJ databases">
        <authorList>
            <person name="Zhang H."/>
            <person name="Hu S."/>
            <person name="Xu J."/>
            <person name="He Z."/>
        </authorList>
    </citation>
    <scope>NUCLEOTIDE SEQUENCE [LARGE SCALE GENOMIC DNA]</scope>
    <source>
        <strain evidence="5 6">TXX3120</strain>
    </source>
</reference>
<dbReference type="AlphaFoldDB" id="Q06YZ4"/>